<organism evidence="1">
    <name type="scientific">mine drainage metagenome</name>
    <dbReference type="NCBI Taxonomy" id="410659"/>
    <lineage>
        <taxon>unclassified sequences</taxon>
        <taxon>metagenomes</taxon>
        <taxon>ecological metagenomes</taxon>
    </lineage>
</organism>
<gene>
    <name evidence="1" type="primary">higB</name>
    <name evidence="1" type="ORF">CARN5_0131</name>
</gene>
<dbReference type="SUPFAM" id="SSF143011">
    <property type="entry name" value="RelE-like"/>
    <property type="match status" value="1"/>
</dbReference>
<dbReference type="AlphaFoldDB" id="E6QGH2"/>
<dbReference type="PANTHER" id="PTHR40266">
    <property type="entry name" value="TOXIN HIGB-1"/>
    <property type="match status" value="1"/>
</dbReference>
<evidence type="ECO:0000313" key="1">
    <source>
        <dbReference type="EMBL" id="CBI06332.1"/>
    </source>
</evidence>
<comment type="caution">
    <text evidence="1">The sequence shown here is derived from an EMBL/GenBank/DDBJ whole genome shotgun (WGS) entry which is preliminary data.</text>
</comment>
<reference evidence="1" key="1">
    <citation type="submission" date="2009-10" db="EMBL/GenBank/DDBJ databases">
        <title>Diversity of trophic interactions inside an arsenic-rich microbial ecosystem.</title>
        <authorList>
            <person name="Bertin P.N."/>
            <person name="Heinrich-Salmeron A."/>
            <person name="Pelletier E."/>
            <person name="Goulhen-Chollet F."/>
            <person name="Arsene-Ploetze F."/>
            <person name="Gallien S."/>
            <person name="Calteau A."/>
            <person name="Vallenet D."/>
            <person name="Casiot C."/>
            <person name="Chane-Woon-Ming B."/>
            <person name="Giloteaux L."/>
            <person name="Barakat M."/>
            <person name="Bonnefoy V."/>
            <person name="Bruneel O."/>
            <person name="Chandler M."/>
            <person name="Cleiss J."/>
            <person name="Duran R."/>
            <person name="Elbaz-Poulichet F."/>
            <person name="Fonknechten N."/>
            <person name="Lauga B."/>
            <person name="Mornico D."/>
            <person name="Ortet P."/>
            <person name="Schaeffer C."/>
            <person name="Siguier P."/>
            <person name="Alexander Thil Smith A."/>
            <person name="Van Dorsselaer A."/>
            <person name="Weissenbach J."/>
            <person name="Medigue C."/>
            <person name="Le Paslier D."/>
        </authorList>
    </citation>
    <scope>NUCLEOTIDE SEQUENCE</scope>
</reference>
<name>E6QGH2_9ZZZZ</name>
<dbReference type="EMBL" id="CABP01000170">
    <property type="protein sequence ID" value="CBI06332.1"/>
    <property type="molecule type" value="Genomic_DNA"/>
</dbReference>
<dbReference type="InterPro" id="IPR007711">
    <property type="entry name" value="HigB-1"/>
</dbReference>
<protein>
    <submittedName>
        <fullName evidence="1">Plasmid maintenance system killer protein</fullName>
    </submittedName>
</protein>
<dbReference type="Pfam" id="PF05015">
    <property type="entry name" value="HigB-like_toxin"/>
    <property type="match status" value="1"/>
</dbReference>
<proteinExistence type="predicted"/>
<sequence>MIHSFACPDTEAIFHSQSVPRFQSIERVARRKLLQLHAATELASLKVPPGNRLEALKGDRKGQHSIRINDQWRVCFIWRGDGAHRVEIVDYH</sequence>
<dbReference type="Gene3D" id="3.30.2310.20">
    <property type="entry name" value="RelE-like"/>
    <property type="match status" value="1"/>
</dbReference>
<accession>E6QGH2</accession>
<dbReference type="PANTHER" id="PTHR40266:SF2">
    <property type="entry name" value="TOXIN HIGB-1"/>
    <property type="match status" value="1"/>
</dbReference>
<dbReference type="InterPro" id="IPR035093">
    <property type="entry name" value="RelE/ParE_toxin_dom_sf"/>
</dbReference>